<dbReference type="Pfam" id="PF13492">
    <property type="entry name" value="GAF_3"/>
    <property type="match status" value="1"/>
</dbReference>
<reference evidence="16 17" key="1">
    <citation type="submission" date="2017-09" db="EMBL/GenBank/DDBJ databases">
        <title>Bacterial strain isolated from the female urinary microbiota.</title>
        <authorList>
            <person name="Thomas-White K."/>
            <person name="Kumar N."/>
            <person name="Forster S."/>
            <person name="Putonti C."/>
            <person name="Lawley T."/>
            <person name="Wolfe A.J."/>
        </authorList>
    </citation>
    <scope>NUCLEOTIDE SEQUENCE [LARGE SCALE GENOMIC DNA]</scope>
    <source>
        <strain evidence="16 17">UMB0683</strain>
    </source>
</reference>
<keyword evidence="7 14" id="KW-0812">Transmembrane</keyword>
<dbReference type="SUPFAM" id="SSF55781">
    <property type="entry name" value="GAF domain-like"/>
    <property type="match status" value="1"/>
</dbReference>
<feature type="transmembrane region" description="Helical" evidence="14">
    <location>
        <begin position="154"/>
        <end position="174"/>
    </location>
</feature>
<accession>A0A2J6NPR7</accession>
<keyword evidence="6" id="KW-0808">Transferase</keyword>
<dbReference type="InterPro" id="IPR011620">
    <property type="entry name" value="Sig_transdc_His_kinase_LytS_TM"/>
</dbReference>
<evidence type="ECO:0000256" key="14">
    <source>
        <dbReference type="SAM" id="Phobius"/>
    </source>
</evidence>
<dbReference type="InterPro" id="IPR003018">
    <property type="entry name" value="GAF"/>
</dbReference>
<dbReference type="InterPro" id="IPR010559">
    <property type="entry name" value="Sig_transdc_His_kin_internal"/>
</dbReference>
<evidence type="ECO:0000256" key="6">
    <source>
        <dbReference type="ARBA" id="ARBA00022679"/>
    </source>
</evidence>
<keyword evidence="5" id="KW-0597">Phosphoprotein</keyword>
<dbReference type="Pfam" id="PF07694">
    <property type="entry name" value="5TM-5TMR_LYT"/>
    <property type="match status" value="1"/>
</dbReference>
<dbReference type="EC" id="2.7.13.3" evidence="3"/>
<evidence type="ECO:0000256" key="8">
    <source>
        <dbReference type="ARBA" id="ARBA00022741"/>
    </source>
</evidence>
<organism evidence="16 17">
    <name type="scientific">Limosilactobacillus pontis</name>
    <dbReference type="NCBI Taxonomy" id="35787"/>
    <lineage>
        <taxon>Bacteria</taxon>
        <taxon>Bacillati</taxon>
        <taxon>Bacillota</taxon>
        <taxon>Bacilli</taxon>
        <taxon>Lactobacillales</taxon>
        <taxon>Lactobacillaceae</taxon>
        <taxon>Limosilactobacillus</taxon>
    </lineage>
</organism>
<comment type="subcellular location">
    <subcellularLocation>
        <location evidence="2">Cell membrane</location>
        <topology evidence="2">Multi-pass membrane protein</topology>
    </subcellularLocation>
</comment>
<feature type="transmembrane region" description="Helical" evidence="14">
    <location>
        <begin position="12"/>
        <end position="31"/>
    </location>
</feature>
<evidence type="ECO:0000313" key="16">
    <source>
        <dbReference type="EMBL" id="PMB83321.1"/>
    </source>
</evidence>
<feature type="transmembrane region" description="Helical" evidence="14">
    <location>
        <begin position="123"/>
        <end position="142"/>
    </location>
</feature>
<comment type="caution">
    <text evidence="16">The sequence shown here is derived from an EMBL/GenBank/DDBJ whole genome shotgun (WGS) entry which is preliminary data.</text>
</comment>
<dbReference type="Pfam" id="PF06580">
    <property type="entry name" value="His_kinase"/>
    <property type="match status" value="1"/>
</dbReference>
<keyword evidence="8" id="KW-0547">Nucleotide-binding</keyword>
<dbReference type="AlphaFoldDB" id="A0A2J6NPR7"/>
<keyword evidence="13 14" id="KW-0472">Membrane</keyword>
<dbReference type="GO" id="GO:0005524">
    <property type="term" value="F:ATP binding"/>
    <property type="evidence" value="ECO:0007669"/>
    <property type="project" value="UniProtKB-KW"/>
</dbReference>
<dbReference type="PANTHER" id="PTHR34220:SF7">
    <property type="entry name" value="SENSOR HISTIDINE KINASE YPDA"/>
    <property type="match status" value="1"/>
</dbReference>
<dbReference type="Pfam" id="PF02518">
    <property type="entry name" value="HATPase_c"/>
    <property type="match status" value="1"/>
</dbReference>
<dbReference type="InterPro" id="IPR036890">
    <property type="entry name" value="HATPase_C_sf"/>
</dbReference>
<keyword evidence="9 16" id="KW-0418">Kinase</keyword>
<dbReference type="PANTHER" id="PTHR34220">
    <property type="entry name" value="SENSOR HISTIDINE KINASE YPDA"/>
    <property type="match status" value="1"/>
</dbReference>
<dbReference type="SUPFAM" id="SSF55874">
    <property type="entry name" value="ATPase domain of HSP90 chaperone/DNA topoisomerase II/histidine kinase"/>
    <property type="match status" value="1"/>
</dbReference>
<evidence type="ECO:0000256" key="2">
    <source>
        <dbReference type="ARBA" id="ARBA00004651"/>
    </source>
</evidence>
<evidence type="ECO:0000256" key="4">
    <source>
        <dbReference type="ARBA" id="ARBA00022475"/>
    </source>
</evidence>
<evidence type="ECO:0000256" key="5">
    <source>
        <dbReference type="ARBA" id="ARBA00022553"/>
    </source>
</evidence>
<dbReference type="EMBL" id="PNFV01000001">
    <property type="protein sequence ID" value="PMB83321.1"/>
    <property type="molecule type" value="Genomic_DNA"/>
</dbReference>
<dbReference type="InterPro" id="IPR003594">
    <property type="entry name" value="HATPase_dom"/>
</dbReference>
<proteinExistence type="predicted"/>
<sequence>MFYLTILMSERVGFVIILAFLLVNVPAFRRLLSSDRWIDKCQLAIIFAIFAILANSTGIEIDPANQLHDKVFLTTISKNYSIVNARILAVSVAGIIGGPWVGGAVGLIAGLHRIMLGGMAAQAWFYVPSSILIGLLSGHLYNDRRNPFAVMSPWHGFLVGLLMETIQMAFIFLFSPTGWTLVRYIALPMILVNSIGTSIFLSIIGMFRRQEEETRAMQTHSVLSLTKETLPHLRNGLNMQSARQVAKAIQRHTNFDAVSLTDRQTILAHVGAGSDHHIPGKMMLTHLSETVIASGRVHIAHNRDEIGCSHHDCPLEAAIVVPLRIRDRVIGTLKMYYTAAWRLTPVEVQLAEGLGEIFANQIALGQAEMQAKLVRDAEIKSLQAQVNPHFFFNAINTISAMMRRDSKKARQLLLQLGTYFRANLVGARSTQVTLAQEREHVHAYLMLEQTRFPGRFEVHLNNTVGDDVLLPPFTIQVLVENALKHAFSHRMHGNIVNIDLNAVDGRLQIKVADNGEGVAPNVLSKLGREPVRSSHGTGTALQNLNQRLVGLYDKRSQLNFATSKAGTTVTISIPLVTKGES</sequence>
<evidence type="ECO:0000256" key="3">
    <source>
        <dbReference type="ARBA" id="ARBA00012438"/>
    </source>
</evidence>
<evidence type="ECO:0000256" key="13">
    <source>
        <dbReference type="ARBA" id="ARBA00023136"/>
    </source>
</evidence>
<evidence type="ECO:0000256" key="10">
    <source>
        <dbReference type="ARBA" id="ARBA00022840"/>
    </source>
</evidence>
<keyword evidence="4" id="KW-1003">Cell membrane</keyword>
<dbReference type="Proteomes" id="UP000239920">
    <property type="component" value="Unassembled WGS sequence"/>
</dbReference>
<evidence type="ECO:0000256" key="12">
    <source>
        <dbReference type="ARBA" id="ARBA00023012"/>
    </source>
</evidence>
<gene>
    <name evidence="16" type="ORF">CK797_00560</name>
</gene>
<dbReference type="InterPro" id="IPR029016">
    <property type="entry name" value="GAF-like_dom_sf"/>
</dbReference>
<dbReference type="GO" id="GO:0000155">
    <property type="term" value="F:phosphorelay sensor kinase activity"/>
    <property type="evidence" value="ECO:0007669"/>
    <property type="project" value="InterPro"/>
</dbReference>
<dbReference type="Gene3D" id="3.30.565.10">
    <property type="entry name" value="Histidine kinase-like ATPase, C-terminal domain"/>
    <property type="match status" value="1"/>
</dbReference>
<dbReference type="RefSeq" id="WP_104687882.1">
    <property type="nucleotide sequence ID" value="NZ_PNFV01000001.1"/>
</dbReference>
<dbReference type="InterPro" id="IPR050640">
    <property type="entry name" value="Bact_2-comp_sensor_kinase"/>
</dbReference>
<dbReference type="OrthoDB" id="9776552at2"/>
<evidence type="ECO:0000256" key="7">
    <source>
        <dbReference type="ARBA" id="ARBA00022692"/>
    </source>
</evidence>
<comment type="catalytic activity">
    <reaction evidence="1">
        <text>ATP + protein L-histidine = ADP + protein N-phospho-L-histidine.</text>
        <dbReference type="EC" id="2.7.13.3"/>
    </reaction>
</comment>
<dbReference type="SMART" id="SM00065">
    <property type="entry name" value="GAF"/>
    <property type="match status" value="1"/>
</dbReference>
<protein>
    <recommendedName>
        <fullName evidence="3">histidine kinase</fullName>
        <ecNumber evidence="3">2.7.13.3</ecNumber>
    </recommendedName>
</protein>
<evidence type="ECO:0000256" key="11">
    <source>
        <dbReference type="ARBA" id="ARBA00022989"/>
    </source>
</evidence>
<evidence type="ECO:0000259" key="15">
    <source>
        <dbReference type="SMART" id="SM00065"/>
    </source>
</evidence>
<keyword evidence="12" id="KW-0902">Two-component regulatory system</keyword>
<dbReference type="Gene3D" id="3.30.450.40">
    <property type="match status" value="1"/>
</dbReference>
<dbReference type="Gene3D" id="1.10.1760.20">
    <property type="match status" value="1"/>
</dbReference>
<keyword evidence="10" id="KW-0067">ATP-binding</keyword>
<dbReference type="GO" id="GO:0071555">
    <property type="term" value="P:cell wall organization"/>
    <property type="evidence" value="ECO:0007669"/>
    <property type="project" value="InterPro"/>
</dbReference>
<evidence type="ECO:0000313" key="17">
    <source>
        <dbReference type="Proteomes" id="UP000239920"/>
    </source>
</evidence>
<evidence type="ECO:0000256" key="9">
    <source>
        <dbReference type="ARBA" id="ARBA00022777"/>
    </source>
</evidence>
<feature type="domain" description="GAF" evidence="15">
    <location>
        <begin position="237"/>
        <end position="372"/>
    </location>
</feature>
<dbReference type="GO" id="GO:0005886">
    <property type="term" value="C:plasma membrane"/>
    <property type="evidence" value="ECO:0007669"/>
    <property type="project" value="UniProtKB-SubCell"/>
</dbReference>
<keyword evidence="11 14" id="KW-1133">Transmembrane helix</keyword>
<name>A0A2J6NPR7_9LACO</name>
<feature type="transmembrane region" description="Helical" evidence="14">
    <location>
        <begin position="186"/>
        <end position="207"/>
    </location>
</feature>
<evidence type="ECO:0000256" key="1">
    <source>
        <dbReference type="ARBA" id="ARBA00000085"/>
    </source>
</evidence>
<feature type="transmembrane region" description="Helical" evidence="14">
    <location>
        <begin position="87"/>
        <end position="111"/>
    </location>
</feature>
<feature type="transmembrane region" description="Helical" evidence="14">
    <location>
        <begin position="43"/>
        <end position="61"/>
    </location>
</feature>